<dbReference type="EMBL" id="CP023434">
    <property type="protein sequence ID" value="AXY25402.1"/>
    <property type="molecule type" value="Genomic_DNA"/>
</dbReference>
<feature type="region of interest" description="Disordered" evidence="1">
    <location>
        <begin position="103"/>
        <end position="171"/>
    </location>
</feature>
<keyword evidence="5" id="KW-1185">Reference proteome</keyword>
<feature type="domain" description="NodB homology" evidence="3">
    <location>
        <begin position="324"/>
        <end position="501"/>
    </location>
</feature>
<dbReference type="GO" id="GO:0016810">
    <property type="term" value="F:hydrolase activity, acting on carbon-nitrogen (but not peptide) bonds"/>
    <property type="evidence" value="ECO:0007669"/>
    <property type="project" value="InterPro"/>
</dbReference>
<dbReference type="SUPFAM" id="SSF88713">
    <property type="entry name" value="Glycoside hydrolase/deacetylase"/>
    <property type="match status" value="1"/>
</dbReference>
<dbReference type="OrthoDB" id="9812065at2"/>
<dbReference type="InterPro" id="IPR011330">
    <property type="entry name" value="Glyco_hydro/deAcase_b/a-brl"/>
</dbReference>
<dbReference type="InterPro" id="IPR002509">
    <property type="entry name" value="NODB_dom"/>
</dbReference>
<dbReference type="Pfam" id="PF01522">
    <property type="entry name" value="Polysacc_deac_1"/>
    <property type="match status" value="1"/>
</dbReference>
<evidence type="ECO:0000259" key="3">
    <source>
        <dbReference type="PROSITE" id="PS51677"/>
    </source>
</evidence>
<dbReference type="GO" id="GO:0005975">
    <property type="term" value="P:carbohydrate metabolic process"/>
    <property type="evidence" value="ECO:0007669"/>
    <property type="project" value="InterPro"/>
</dbReference>
<dbReference type="Proteomes" id="UP000263232">
    <property type="component" value="Chromosome"/>
</dbReference>
<dbReference type="CDD" id="cd10917">
    <property type="entry name" value="CE4_NodB_like_6s_7s"/>
    <property type="match status" value="1"/>
</dbReference>
<dbReference type="AlphaFoldDB" id="A0A347WJZ5"/>
<organism evidence="4 5">
    <name type="scientific">Suicoccus acidiformans</name>
    <dbReference type="NCBI Taxonomy" id="2036206"/>
    <lineage>
        <taxon>Bacteria</taxon>
        <taxon>Bacillati</taxon>
        <taxon>Bacillota</taxon>
        <taxon>Bacilli</taxon>
        <taxon>Lactobacillales</taxon>
        <taxon>Aerococcaceae</taxon>
        <taxon>Suicoccus</taxon>
    </lineage>
</organism>
<gene>
    <name evidence="4" type="ORF">CL176_04965</name>
</gene>
<evidence type="ECO:0000313" key="4">
    <source>
        <dbReference type="EMBL" id="AXY25402.1"/>
    </source>
</evidence>
<dbReference type="PANTHER" id="PTHR10587">
    <property type="entry name" value="GLYCOSYL TRANSFERASE-RELATED"/>
    <property type="match status" value="1"/>
</dbReference>
<name>A0A347WJZ5_9LACT</name>
<proteinExistence type="predicted"/>
<evidence type="ECO:0000256" key="1">
    <source>
        <dbReference type="SAM" id="MobiDB-lite"/>
    </source>
</evidence>
<evidence type="ECO:0000256" key="2">
    <source>
        <dbReference type="SAM" id="Phobius"/>
    </source>
</evidence>
<dbReference type="PROSITE" id="PS51677">
    <property type="entry name" value="NODB"/>
    <property type="match status" value="1"/>
</dbReference>
<keyword evidence="2" id="KW-0472">Membrane</keyword>
<dbReference type="RefSeq" id="WP_118990314.1">
    <property type="nucleotide sequence ID" value="NZ_CP023434.1"/>
</dbReference>
<reference evidence="4 5" key="1">
    <citation type="submission" date="2017-09" db="EMBL/GenBank/DDBJ databases">
        <title>Complete genome sequence of Oxytococcus suis strain ZY16052.</title>
        <authorList>
            <person name="Li F."/>
        </authorList>
    </citation>
    <scope>NUCLEOTIDE SEQUENCE [LARGE SCALE GENOMIC DNA]</scope>
    <source>
        <strain evidence="4 5">ZY16052</strain>
    </source>
</reference>
<evidence type="ECO:0000313" key="5">
    <source>
        <dbReference type="Proteomes" id="UP000263232"/>
    </source>
</evidence>
<accession>A0A347WJZ5</accession>
<feature type="compositionally biased region" description="Polar residues" evidence="1">
    <location>
        <begin position="103"/>
        <end position="163"/>
    </location>
</feature>
<dbReference type="KEGG" id="abae:CL176_04965"/>
<dbReference type="InterPro" id="IPR050248">
    <property type="entry name" value="Polysacc_deacetylase_ArnD"/>
</dbReference>
<dbReference type="Gene3D" id="3.20.20.370">
    <property type="entry name" value="Glycoside hydrolase/deacetylase"/>
    <property type="match status" value="1"/>
</dbReference>
<keyword evidence="2" id="KW-0812">Transmembrane</keyword>
<keyword evidence="2" id="KW-1133">Transmembrane helix</keyword>
<feature type="transmembrane region" description="Helical" evidence="2">
    <location>
        <begin position="12"/>
        <end position="34"/>
    </location>
</feature>
<sequence>MKNIDEQWLEQVKRYTIPIVALLLILSLIGYITWSHQRHAEAVASLFEDEHMVLVREDVTKSDVQAGKSHAEAMLPGLRNDYIDAINKADKQIEVQEQTQALFITSPDSATNTKNIPTEPQTSRRQQPITKQSTNDRASQVESTANLENASSSEVGLASSPSSKADKATVNEASELQGDSLPIVQADATSQAFQDNLILLKEAYPENSERYKSLAKLNQFGLEVTEEFDAANQELDDITLSMQEADLSEQANLIHTFENHYVYLHTQPIMTRVQERLTELSQGIIAEIEADPDPDSYKDSFVETVMASPTLYKQLRHTAFDPQKYAVLTFDDGPNVPYTQQVLEILKEYDVIGTFFVMGAYVDEHPEIVQQILDEGHILGNHTYNHLDLQTLSDAEILEQFEWTEIAIEEATGTRTDIYRLPFGSGNQHIIELLPNSESILWNVDTMDWATHDAEDICAQVESQAQKGFDLIILMHDTHEATPEALKTMIPMLKEMDFEFTTPYNVHYPIKYFES</sequence>
<protein>
    <recommendedName>
        <fullName evidence="3">NodB homology domain-containing protein</fullName>
    </recommendedName>
</protein>